<evidence type="ECO:0000313" key="3">
    <source>
        <dbReference type="EMBL" id="SDB29058.1"/>
    </source>
</evidence>
<reference evidence="3 4" key="1">
    <citation type="submission" date="2016-10" db="EMBL/GenBank/DDBJ databases">
        <authorList>
            <person name="de Groot N.N."/>
        </authorList>
    </citation>
    <scope>NUCLEOTIDE SEQUENCE [LARGE SCALE GENOMIC DNA]</scope>
    <source>
        <strain evidence="3 4">ASO4-2</strain>
    </source>
</reference>
<keyword evidence="1" id="KW-0812">Transmembrane</keyword>
<keyword evidence="4" id="KW-1185">Reference proteome</keyword>
<evidence type="ECO:0000256" key="1">
    <source>
        <dbReference type="SAM" id="Phobius"/>
    </source>
</evidence>
<dbReference type="Pfam" id="PF07811">
    <property type="entry name" value="TadE"/>
    <property type="match status" value="1"/>
</dbReference>
<dbReference type="STRING" id="617002.SAMN05660653_01390"/>
<dbReference type="InterPro" id="IPR012495">
    <property type="entry name" value="TadE-like_dom"/>
</dbReference>
<evidence type="ECO:0000313" key="4">
    <source>
        <dbReference type="Proteomes" id="UP000198771"/>
    </source>
</evidence>
<dbReference type="AlphaFoldDB" id="A0A1G6C8B8"/>
<proteinExistence type="predicted"/>
<gene>
    <name evidence="3" type="ORF">SAMN05660653_01390</name>
</gene>
<feature type="domain" description="TadE-like" evidence="2">
    <location>
        <begin position="12"/>
        <end position="54"/>
    </location>
</feature>
<keyword evidence="1" id="KW-0472">Membrane</keyword>
<protein>
    <submittedName>
        <fullName evidence="3">TadE-like protein</fullName>
    </submittedName>
</protein>
<dbReference type="OrthoDB" id="5461306at2"/>
<dbReference type="RefSeq" id="WP_092119182.1">
    <property type="nucleotide sequence ID" value="NZ_FMXO01000007.1"/>
</dbReference>
<sequence length="143" mass="16059">MFSKKSYAQQNGIAMIEFAIMLPLLLLFFLGTLEFGLLYYNKQVITNATREGARSGITGKNDDKIIEMVGDYIENAIFLTLGTDDYSTKKISASEDGNGNYIVSVNYEYSYLLLGVFTEFFKVKLEPINVNTQTIMKMEPGST</sequence>
<evidence type="ECO:0000259" key="2">
    <source>
        <dbReference type="Pfam" id="PF07811"/>
    </source>
</evidence>
<keyword evidence="1" id="KW-1133">Transmembrane helix</keyword>
<accession>A0A1G6C8B8</accession>
<organism evidence="3 4">
    <name type="scientific">Desulfonatronum thiosulfatophilum</name>
    <dbReference type="NCBI Taxonomy" id="617002"/>
    <lineage>
        <taxon>Bacteria</taxon>
        <taxon>Pseudomonadati</taxon>
        <taxon>Thermodesulfobacteriota</taxon>
        <taxon>Desulfovibrionia</taxon>
        <taxon>Desulfovibrionales</taxon>
        <taxon>Desulfonatronaceae</taxon>
        <taxon>Desulfonatronum</taxon>
    </lineage>
</organism>
<name>A0A1G6C8B8_9BACT</name>
<dbReference type="Proteomes" id="UP000198771">
    <property type="component" value="Unassembled WGS sequence"/>
</dbReference>
<feature type="transmembrane region" description="Helical" evidence="1">
    <location>
        <begin position="12"/>
        <end position="40"/>
    </location>
</feature>
<dbReference type="EMBL" id="FMXO01000007">
    <property type="protein sequence ID" value="SDB29058.1"/>
    <property type="molecule type" value="Genomic_DNA"/>
</dbReference>